<comment type="caution">
    <text evidence="2">The sequence shown here is derived from an EMBL/GenBank/DDBJ whole genome shotgun (WGS) entry which is preliminary data.</text>
</comment>
<sequence length="341" mass="38676">MKRTAKLEQKDLYEDDEPVDSKTSDFLKSSSKTNRHGLGYKGMLNSENSTNDNKQTVDPGNAVLATMKSGRRLKIMGEAFGYGALEEDDAMDIYSHDDLSKYDFEIGPVAQNKKPQAKKPFSTNQNVTKLDGFTRFKENFNLFQSIKRKYTQPELPKGWKPRKIIEISNLNRKSRWDSKTDQPIKSDSNVRQQKILNANLRAVILGENVVHKIGIAKPEPNKELEFSKAIKPSNIVPVSKTPLSGYFASKFTQSSSTMNEEDQLTAGLNTFENVSSISLKPDRTLETAANRTTENLAPIRTVYEWHPHKLLCKRFGVQNPFPQFPDVVGIVCMREIKRENL</sequence>
<gene>
    <name evidence="2" type="ORF">BLA29_006628</name>
</gene>
<protein>
    <submittedName>
        <fullName evidence="2">Uncharacterized protein</fullName>
    </submittedName>
</protein>
<name>A0A1Y3AN08_EURMA</name>
<dbReference type="PANTHER" id="PTHR13384">
    <property type="entry name" value="G PATCH DOMAIN-CONTAINING PROTEIN 1"/>
    <property type="match status" value="1"/>
</dbReference>
<evidence type="ECO:0000313" key="2">
    <source>
        <dbReference type="EMBL" id="OTF69810.1"/>
    </source>
</evidence>
<evidence type="ECO:0000313" key="3">
    <source>
        <dbReference type="Proteomes" id="UP000194236"/>
    </source>
</evidence>
<proteinExistence type="predicted"/>
<evidence type="ECO:0000256" key="1">
    <source>
        <dbReference type="SAM" id="MobiDB-lite"/>
    </source>
</evidence>
<feature type="compositionally biased region" description="Polar residues" evidence="1">
    <location>
        <begin position="45"/>
        <end position="58"/>
    </location>
</feature>
<reference evidence="2 3" key="1">
    <citation type="submission" date="2017-03" db="EMBL/GenBank/DDBJ databases">
        <title>Genome Survey of Euroglyphus maynei.</title>
        <authorList>
            <person name="Arlian L.G."/>
            <person name="Morgan M.S."/>
            <person name="Rider S.D."/>
        </authorList>
    </citation>
    <scope>NUCLEOTIDE SEQUENCE [LARGE SCALE GENOMIC DNA]</scope>
    <source>
        <strain evidence="2">Arlian Lab</strain>
        <tissue evidence="2">Whole body</tissue>
    </source>
</reference>
<dbReference type="AlphaFoldDB" id="A0A1Y3AN08"/>
<accession>A0A1Y3AN08</accession>
<dbReference type="EMBL" id="MUJZ01068743">
    <property type="protein sequence ID" value="OTF69810.1"/>
    <property type="molecule type" value="Genomic_DNA"/>
</dbReference>
<feature type="region of interest" description="Disordered" evidence="1">
    <location>
        <begin position="1"/>
        <end position="59"/>
    </location>
</feature>
<feature type="compositionally biased region" description="Basic and acidic residues" evidence="1">
    <location>
        <begin position="1"/>
        <end position="12"/>
    </location>
</feature>
<dbReference type="GO" id="GO:0005634">
    <property type="term" value="C:nucleus"/>
    <property type="evidence" value="ECO:0007669"/>
    <property type="project" value="TreeGrafter"/>
</dbReference>
<keyword evidence="3" id="KW-1185">Reference proteome</keyword>
<organism evidence="2 3">
    <name type="scientific">Euroglyphus maynei</name>
    <name type="common">Mayne's house dust mite</name>
    <dbReference type="NCBI Taxonomy" id="6958"/>
    <lineage>
        <taxon>Eukaryota</taxon>
        <taxon>Metazoa</taxon>
        <taxon>Ecdysozoa</taxon>
        <taxon>Arthropoda</taxon>
        <taxon>Chelicerata</taxon>
        <taxon>Arachnida</taxon>
        <taxon>Acari</taxon>
        <taxon>Acariformes</taxon>
        <taxon>Sarcoptiformes</taxon>
        <taxon>Astigmata</taxon>
        <taxon>Psoroptidia</taxon>
        <taxon>Analgoidea</taxon>
        <taxon>Pyroglyphidae</taxon>
        <taxon>Pyroglyphinae</taxon>
        <taxon>Euroglyphus</taxon>
    </lineage>
</organism>
<dbReference type="OrthoDB" id="20507at2759"/>
<dbReference type="Proteomes" id="UP000194236">
    <property type="component" value="Unassembled WGS sequence"/>
</dbReference>
<dbReference type="GO" id="GO:0003723">
    <property type="term" value="F:RNA binding"/>
    <property type="evidence" value="ECO:0007669"/>
    <property type="project" value="TreeGrafter"/>
</dbReference>
<dbReference type="PANTHER" id="PTHR13384:SF19">
    <property type="entry name" value="G PATCH DOMAIN-CONTAINING PROTEIN 1"/>
    <property type="match status" value="1"/>
</dbReference>